<keyword evidence="2" id="KW-0472">Membrane</keyword>
<organism evidence="3 4">
    <name type="scientific">Desulfosporosinus acidiphilus (strain DSM 22704 / JCM 16185 / SJ4)</name>
    <dbReference type="NCBI Taxonomy" id="646529"/>
    <lineage>
        <taxon>Bacteria</taxon>
        <taxon>Bacillati</taxon>
        <taxon>Bacillota</taxon>
        <taxon>Clostridia</taxon>
        <taxon>Eubacteriales</taxon>
        <taxon>Desulfitobacteriaceae</taxon>
        <taxon>Desulfosporosinus</taxon>
    </lineage>
</organism>
<dbReference type="EMBL" id="CP003639">
    <property type="protein sequence ID" value="AFM40353.1"/>
    <property type="molecule type" value="Genomic_DNA"/>
</dbReference>
<accession>I4D3H9</accession>
<dbReference type="Proteomes" id="UP000002892">
    <property type="component" value="Chromosome"/>
</dbReference>
<feature type="transmembrane region" description="Helical" evidence="2">
    <location>
        <begin position="12"/>
        <end position="33"/>
    </location>
</feature>
<dbReference type="AlphaFoldDB" id="I4D3H9"/>
<evidence type="ECO:0000313" key="3">
    <source>
        <dbReference type="EMBL" id="AFM40353.1"/>
    </source>
</evidence>
<keyword evidence="4" id="KW-1185">Reference proteome</keyword>
<dbReference type="HOGENOM" id="CLU_1861939_0_0_9"/>
<name>I4D3H9_DESAJ</name>
<dbReference type="RefSeq" id="WP_014826360.1">
    <property type="nucleotide sequence ID" value="NC_018068.1"/>
</dbReference>
<evidence type="ECO:0000313" key="4">
    <source>
        <dbReference type="Proteomes" id="UP000002892"/>
    </source>
</evidence>
<dbReference type="STRING" id="646529.Desaci_1327"/>
<gene>
    <name evidence="3" type="ordered locus">Desaci_1327</name>
</gene>
<protein>
    <recommendedName>
        <fullName evidence="5">Holin</fullName>
    </recommendedName>
</protein>
<evidence type="ECO:0000256" key="1">
    <source>
        <dbReference type="SAM" id="MobiDB-lite"/>
    </source>
</evidence>
<feature type="region of interest" description="Disordered" evidence="1">
    <location>
        <begin position="114"/>
        <end position="137"/>
    </location>
</feature>
<dbReference type="KEGG" id="dai:Desaci_1327"/>
<keyword evidence="2" id="KW-1133">Transmembrane helix</keyword>
<keyword evidence="2" id="KW-0812">Transmembrane</keyword>
<feature type="compositionally biased region" description="Polar residues" evidence="1">
    <location>
        <begin position="117"/>
        <end position="131"/>
    </location>
</feature>
<dbReference type="OrthoDB" id="1798682at2"/>
<sequence length="137" mass="14597">MLNFILASKVLVTLETVLGLILADFIFGVLLSLRNSNFSFSKLPQFVETSLVPYIGGLLVLALFSNVNTELGTLFFTIAATISAKFLADIVTKAGQLFNGLQIQSPLTVAKSDSKQETVPVQNAVQTTDNGTAGDAQ</sequence>
<evidence type="ECO:0008006" key="5">
    <source>
        <dbReference type="Google" id="ProtNLM"/>
    </source>
</evidence>
<reference evidence="3 4" key="1">
    <citation type="journal article" date="2012" name="J. Bacteriol.">
        <title>Complete genome sequences of Desulfosporosinus orientis DSM765T, Desulfosporosinus youngiae DSM17734T, Desulfosporosinus meridiei DSM13257T, and Desulfosporosinus acidiphilus DSM22704T.</title>
        <authorList>
            <person name="Pester M."/>
            <person name="Brambilla E."/>
            <person name="Alazard D."/>
            <person name="Rattei T."/>
            <person name="Weinmaier T."/>
            <person name="Han J."/>
            <person name="Lucas S."/>
            <person name="Lapidus A."/>
            <person name="Cheng J.F."/>
            <person name="Goodwin L."/>
            <person name="Pitluck S."/>
            <person name="Peters L."/>
            <person name="Ovchinnikova G."/>
            <person name="Teshima H."/>
            <person name="Detter J.C."/>
            <person name="Han C.S."/>
            <person name="Tapia R."/>
            <person name="Land M.L."/>
            <person name="Hauser L."/>
            <person name="Kyrpides N.C."/>
            <person name="Ivanova N.N."/>
            <person name="Pagani I."/>
            <person name="Huntmann M."/>
            <person name="Wei C.L."/>
            <person name="Davenport K.W."/>
            <person name="Daligault H."/>
            <person name="Chain P.S."/>
            <person name="Chen A."/>
            <person name="Mavromatis K."/>
            <person name="Markowitz V."/>
            <person name="Szeto E."/>
            <person name="Mikhailova N."/>
            <person name="Pati A."/>
            <person name="Wagner M."/>
            <person name="Woyke T."/>
            <person name="Ollivier B."/>
            <person name="Klenk H.P."/>
            <person name="Spring S."/>
            <person name="Loy A."/>
        </authorList>
    </citation>
    <scope>NUCLEOTIDE SEQUENCE [LARGE SCALE GENOMIC DNA]</scope>
    <source>
        <strain evidence="4">DSM 22704 / JCM 16185 / SJ4</strain>
    </source>
</reference>
<proteinExistence type="predicted"/>
<evidence type="ECO:0000256" key="2">
    <source>
        <dbReference type="SAM" id="Phobius"/>
    </source>
</evidence>